<dbReference type="GO" id="GO:0016989">
    <property type="term" value="F:sigma factor antagonist activity"/>
    <property type="evidence" value="ECO:0007669"/>
    <property type="project" value="TreeGrafter"/>
</dbReference>
<feature type="transmembrane region" description="Helical" evidence="3">
    <location>
        <begin position="94"/>
        <end position="113"/>
    </location>
</feature>
<keyword evidence="6" id="KW-1185">Reference proteome</keyword>
<dbReference type="Proteomes" id="UP000320176">
    <property type="component" value="Unassembled WGS sequence"/>
</dbReference>
<dbReference type="Pfam" id="PF13385">
    <property type="entry name" value="Laminin_G_3"/>
    <property type="match status" value="1"/>
</dbReference>
<name>A0A5C6AVQ4_9BACT</name>
<dbReference type="OrthoDB" id="275800at2"/>
<keyword evidence="3" id="KW-1133">Transmembrane helix</keyword>
<evidence type="ECO:0000259" key="4">
    <source>
        <dbReference type="SMART" id="SM00560"/>
    </source>
</evidence>
<keyword evidence="1" id="KW-0732">Signal</keyword>
<evidence type="ECO:0000256" key="3">
    <source>
        <dbReference type="SAM" id="Phobius"/>
    </source>
</evidence>
<comment type="caution">
    <text evidence="5">The sequence shown here is derived from an EMBL/GenBank/DDBJ whole genome shotgun (WGS) entry which is preliminary data.</text>
</comment>
<evidence type="ECO:0000313" key="5">
    <source>
        <dbReference type="EMBL" id="TWU02214.1"/>
    </source>
</evidence>
<dbReference type="SMART" id="SM00560">
    <property type="entry name" value="LamGL"/>
    <property type="match status" value="1"/>
</dbReference>
<reference evidence="5 6" key="1">
    <citation type="submission" date="2019-02" db="EMBL/GenBank/DDBJ databases">
        <title>Deep-cultivation of Planctomycetes and their phenomic and genomic characterization uncovers novel biology.</title>
        <authorList>
            <person name="Wiegand S."/>
            <person name="Jogler M."/>
            <person name="Boedeker C."/>
            <person name="Pinto D."/>
            <person name="Vollmers J."/>
            <person name="Rivas-Marin E."/>
            <person name="Kohn T."/>
            <person name="Peeters S.H."/>
            <person name="Heuer A."/>
            <person name="Rast P."/>
            <person name="Oberbeckmann S."/>
            <person name="Bunk B."/>
            <person name="Jeske O."/>
            <person name="Meyerdierks A."/>
            <person name="Storesund J.E."/>
            <person name="Kallscheuer N."/>
            <person name="Luecker S."/>
            <person name="Lage O.M."/>
            <person name="Pohl T."/>
            <person name="Merkel B.J."/>
            <person name="Hornburger P."/>
            <person name="Mueller R.-W."/>
            <person name="Bruemmer F."/>
            <person name="Labrenz M."/>
            <person name="Spormann A.M."/>
            <person name="Op Den Camp H."/>
            <person name="Overmann J."/>
            <person name="Amann R."/>
            <person name="Jetten M.S.M."/>
            <person name="Mascher T."/>
            <person name="Medema M.H."/>
            <person name="Devos D.P."/>
            <person name="Kaster A.-K."/>
            <person name="Ovreas L."/>
            <person name="Rohde M."/>
            <person name="Galperin M.Y."/>
            <person name="Jogler C."/>
        </authorList>
    </citation>
    <scope>NUCLEOTIDE SEQUENCE [LARGE SCALE GENOMIC DNA]</scope>
    <source>
        <strain evidence="5 6">Pla52n</strain>
    </source>
</reference>
<dbReference type="PANTHER" id="PTHR30273">
    <property type="entry name" value="PERIPLASMIC SIGNAL SENSOR AND SIGMA FACTOR ACTIVATOR FECR-RELATED"/>
    <property type="match status" value="1"/>
</dbReference>
<protein>
    <submittedName>
        <fullName evidence="5">FecR protein</fullName>
    </submittedName>
</protein>
<gene>
    <name evidence="5" type="ORF">Pla52n_32630</name>
</gene>
<dbReference type="RefSeq" id="WP_146520589.1">
    <property type="nucleotide sequence ID" value="NZ_CP151726.1"/>
</dbReference>
<dbReference type="Pfam" id="PF04773">
    <property type="entry name" value="FecR"/>
    <property type="match status" value="1"/>
</dbReference>
<dbReference type="SUPFAM" id="SSF49899">
    <property type="entry name" value="Concanavalin A-like lectins/glucanases"/>
    <property type="match status" value="1"/>
</dbReference>
<dbReference type="InterPro" id="IPR006558">
    <property type="entry name" value="LamG-like"/>
</dbReference>
<keyword evidence="3" id="KW-0812">Transmembrane</keyword>
<organism evidence="5 6">
    <name type="scientific">Stieleria varia</name>
    <dbReference type="NCBI Taxonomy" id="2528005"/>
    <lineage>
        <taxon>Bacteria</taxon>
        <taxon>Pseudomonadati</taxon>
        <taxon>Planctomycetota</taxon>
        <taxon>Planctomycetia</taxon>
        <taxon>Pirellulales</taxon>
        <taxon>Pirellulaceae</taxon>
        <taxon>Stieleria</taxon>
    </lineage>
</organism>
<keyword evidence="2" id="KW-1015">Disulfide bond</keyword>
<evidence type="ECO:0000256" key="1">
    <source>
        <dbReference type="ARBA" id="ARBA00022729"/>
    </source>
</evidence>
<dbReference type="EMBL" id="SJPN01000004">
    <property type="protein sequence ID" value="TWU02214.1"/>
    <property type="molecule type" value="Genomic_DNA"/>
</dbReference>
<proteinExistence type="predicted"/>
<dbReference type="InterPro" id="IPR006860">
    <property type="entry name" value="FecR"/>
</dbReference>
<dbReference type="InterPro" id="IPR012373">
    <property type="entry name" value="Ferrdict_sens_TM"/>
</dbReference>
<keyword evidence="3" id="KW-0472">Membrane</keyword>
<evidence type="ECO:0000256" key="2">
    <source>
        <dbReference type="ARBA" id="ARBA00023157"/>
    </source>
</evidence>
<feature type="domain" description="LamG-like jellyroll fold" evidence="4">
    <location>
        <begin position="345"/>
        <end position="507"/>
    </location>
</feature>
<dbReference type="AlphaFoldDB" id="A0A5C6AVQ4"/>
<evidence type="ECO:0000313" key="6">
    <source>
        <dbReference type="Proteomes" id="UP000320176"/>
    </source>
</evidence>
<dbReference type="InterPro" id="IPR013320">
    <property type="entry name" value="ConA-like_dom_sf"/>
</dbReference>
<dbReference type="PANTHER" id="PTHR30273:SF2">
    <property type="entry name" value="PROTEIN FECR"/>
    <property type="match status" value="1"/>
</dbReference>
<dbReference type="Gene3D" id="2.60.120.200">
    <property type="match status" value="1"/>
</dbReference>
<accession>A0A5C6AVQ4</accession>
<sequence precursor="true">MNRDQRLAAWIEGELDANSNEELLRDLSADESFASEAAEQLQMKRLLSSQAMDENEFTRELLLKVQALSHPAQVPPTERAVLKRLQQRRWWNRAGLIAAGVSAVAAMVMLLVFRPDQFPPPAPMVRVLATEGVQSLDVRALEDSQLVTIESGILEIELGSETRLVFEGPAEFAVVSVNEVRLVSGRCYAEMDEGASGLRIKTPSGEVLDLGTRFGVEVLPSEETSVHVFEGKVEVDLSQQRSVLSEGEAAQWTSIGELTTISLEAERFVSRLPGSDQQHTRWVHWSFDEGSGEFTVPQGEGFPDAMEPAQLHGARWIERDGSGALEFDGLDDWVETAFAGLGGDKDRTVAAWVKLAPDYGASNGQAIVGWGDFSILDPDRRRGAAWELGIGDTNVPVDTFGRLKIAVGGPLIVGHEDLRDGVWHHVAAVYLGNGAAKGRGVVLLYVDGQLQRRTFGKKRLMLDTDVQSSNSEPVQFGRQVMRATAQREYFKGAIDDIFLFNRALSGDEIRSLIQTNSAL</sequence>
<dbReference type="Gene3D" id="2.60.120.1440">
    <property type="match status" value="1"/>
</dbReference>